<feature type="transmembrane region" description="Helical" evidence="1">
    <location>
        <begin position="149"/>
        <end position="169"/>
    </location>
</feature>
<protein>
    <submittedName>
        <fullName evidence="3">Activin_recp domain-containing protein</fullName>
    </submittedName>
</protein>
<reference evidence="3" key="1">
    <citation type="submission" date="2016-11" db="UniProtKB">
        <authorList>
            <consortium name="WormBaseParasite"/>
        </authorList>
    </citation>
    <scope>IDENTIFICATION</scope>
</reference>
<dbReference type="WBParaSite" id="Hba_08875">
    <property type="protein sequence ID" value="Hba_08875"/>
    <property type="gene ID" value="Hba_08875"/>
</dbReference>
<evidence type="ECO:0000313" key="2">
    <source>
        <dbReference type="Proteomes" id="UP000095283"/>
    </source>
</evidence>
<dbReference type="Pfam" id="PF01684">
    <property type="entry name" value="ET"/>
    <property type="match status" value="3"/>
</dbReference>
<accession>A0A1I7WUM5</accession>
<dbReference type="Proteomes" id="UP000095283">
    <property type="component" value="Unplaced"/>
</dbReference>
<keyword evidence="2" id="KW-1185">Reference proteome</keyword>
<keyword evidence="1" id="KW-0472">Membrane</keyword>
<feature type="transmembrane region" description="Helical" evidence="1">
    <location>
        <begin position="591"/>
        <end position="608"/>
    </location>
</feature>
<sequence>MDCLIKYNTVDSLMLKYLFIEDDAVVTQIFALIPLKRQIRYAIKKLKEITQVRGLNAIKFRNLCISFGYNVYCDGMCGAIKANVSGQSVTAYMCTPRKICKSLGLQDTYTQLPTDREVNAKNLLVTNLLKLVAVRQFIVLFYFEKGLRIVTSLASVHKIFLMIINLLMPGNNLRCYTGIDTTYNNSRTDIGVDVRSLPYLVVYMYIYTYNLSNIHLLLILLLTTAFPTVYAEIHSFFFFFRAASVYNNNRTLSYDRDITISCCNNVNNYQWHIPSRCSVWFSCFKLFTRHKGNNEIFILSIHFCFWFSAYYMFQIINLINKCHDIEPGVQGLIFSLFCLLLLKLKYCVWNIFLKIPKDLSCYVGVYHSNSQYTVGSEVKCSGKCASLEANITGQLVKSYHCATKSICRYNSIVNTVEENKVINIIRHACCEVFYLCQNHRNLDLDNRCGFLPTDASIKACCCDNASNCNVKENITISNDPPQINAKYFMFNGTPITCTSGIYVNGTAITESKYMVCKGQCASVTFTTNYKNQPNTLTFYTLFAQNFTDYVTLVLFSELDNSCASIDDSNLTGCCCNTDDCVNETRKPSKSACSTNILVVFIAVIYLIIRQ</sequence>
<proteinExistence type="predicted"/>
<evidence type="ECO:0000256" key="1">
    <source>
        <dbReference type="SAM" id="Phobius"/>
    </source>
</evidence>
<dbReference type="InterPro" id="IPR002603">
    <property type="entry name" value="ET_repeat"/>
</dbReference>
<organism evidence="2 3">
    <name type="scientific">Heterorhabditis bacteriophora</name>
    <name type="common">Entomopathogenic nematode worm</name>
    <dbReference type="NCBI Taxonomy" id="37862"/>
    <lineage>
        <taxon>Eukaryota</taxon>
        <taxon>Metazoa</taxon>
        <taxon>Ecdysozoa</taxon>
        <taxon>Nematoda</taxon>
        <taxon>Chromadorea</taxon>
        <taxon>Rhabditida</taxon>
        <taxon>Rhabditina</taxon>
        <taxon>Rhabditomorpha</taxon>
        <taxon>Strongyloidea</taxon>
        <taxon>Heterorhabditidae</taxon>
        <taxon>Heterorhabditis</taxon>
    </lineage>
</organism>
<feature type="transmembrane region" description="Helical" evidence="1">
    <location>
        <begin position="214"/>
        <end position="240"/>
    </location>
</feature>
<keyword evidence="1" id="KW-1133">Transmembrane helix</keyword>
<evidence type="ECO:0000313" key="3">
    <source>
        <dbReference type="WBParaSite" id="Hba_08875"/>
    </source>
</evidence>
<keyword evidence="1" id="KW-0812">Transmembrane</keyword>
<feature type="transmembrane region" description="Helical" evidence="1">
    <location>
        <begin position="328"/>
        <end position="348"/>
    </location>
</feature>
<dbReference type="AlphaFoldDB" id="A0A1I7WUM5"/>
<name>A0A1I7WUM5_HETBA</name>
<feature type="transmembrane region" description="Helical" evidence="1">
    <location>
        <begin position="296"/>
        <end position="316"/>
    </location>
</feature>